<dbReference type="GO" id="GO:0009228">
    <property type="term" value="P:thiamine biosynthetic process"/>
    <property type="evidence" value="ECO:0007669"/>
    <property type="project" value="InterPro"/>
</dbReference>
<dbReference type="GO" id="GO:0005829">
    <property type="term" value="C:cytosol"/>
    <property type="evidence" value="ECO:0007669"/>
    <property type="project" value="TreeGrafter"/>
</dbReference>
<dbReference type="SUPFAM" id="SSF53613">
    <property type="entry name" value="Ribokinase-like"/>
    <property type="match status" value="1"/>
</dbReference>
<protein>
    <recommendedName>
        <fullName evidence="2">hydroxymethylpyrimidine kinase</fullName>
        <ecNumber evidence="2">2.7.1.49</ecNumber>
    </recommendedName>
</protein>
<accession>A0A1V8M7P6</accession>
<sequence length="264" mass="28561">MTQTTKPVVLCFSGHDPSGGAGIQADIETIVSHQCHAASIITTITEQDTKNVKKILPQSASAIMSQARTILEDLPVKAIKIGLIGCLETVAAIHTILSEHSNLPVILDPVLAAGGGTVLSNDALIESVKELLLPCTTILTPNSLEARQLAKSDDLQLSGIRLLELGCEYVLITGSHEQSAVVSNQLFHKGECIETYTWDRLPHSYHGSGCTLASSIAALMAHDLKVETCIQEAQEYTWNSLNHAYQPGKGQHIPNRLFWMQDYA</sequence>
<dbReference type="GO" id="GO:0009229">
    <property type="term" value="P:thiamine diphosphate biosynthetic process"/>
    <property type="evidence" value="ECO:0007669"/>
    <property type="project" value="UniProtKB-UniPathway"/>
</dbReference>
<keyword evidence="4" id="KW-0808">Transferase</keyword>
<reference evidence="4 5" key="1">
    <citation type="submission" date="2015-12" db="EMBL/GenBank/DDBJ databases">
        <authorList>
            <person name="Shamseldin A."/>
            <person name="Moawad H."/>
            <person name="Abd El-Rahim W.M."/>
            <person name="Sadowsky M.J."/>
        </authorList>
    </citation>
    <scope>NUCLEOTIDE SEQUENCE [LARGE SCALE GENOMIC DNA]</scope>
    <source>
        <strain evidence="4 5">WF1</strain>
    </source>
</reference>
<proteinExistence type="predicted"/>
<dbReference type="AlphaFoldDB" id="A0A1V8M7P6"/>
<dbReference type="UniPathway" id="UPA00060">
    <property type="reaction ID" value="UER00138"/>
</dbReference>
<dbReference type="EMBL" id="LPUF01000001">
    <property type="protein sequence ID" value="OQK17403.1"/>
    <property type="molecule type" value="Genomic_DNA"/>
</dbReference>
<dbReference type="Proteomes" id="UP000191980">
    <property type="component" value="Unassembled WGS sequence"/>
</dbReference>
<feature type="domain" description="Pyridoxamine kinase/Phosphomethylpyrimidine kinase" evidence="3">
    <location>
        <begin position="16"/>
        <end position="252"/>
    </location>
</feature>
<dbReference type="Gene3D" id="3.40.1190.20">
    <property type="match status" value="1"/>
</dbReference>
<organism evidence="4 5">
    <name type="scientific">Methyloprofundus sedimenti</name>
    <dbReference type="NCBI Taxonomy" id="1420851"/>
    <lineage>
        <taxon>Bacteria</taxon>
        <taxon>Pseudomonadati</taxon>
        <taxon>Pseudomonadota</taxon>
        <taxon>Gammaproteobacteria</taxon>
        <taxon>Methylococcales</taxon>
        <taxon>Methylococcaceae</taxon>
        <taxon>Methyloprofundus</taxon>
    </lineage>
</organism>
<dbReference type="PANTHER" id="PTHR20858">
    <property type="entry name" value="PHOSPHOMETHYLPYRIMIDINE KINASE"/>
    <property type="match status" value="1"/>
</dbReference>
<dbReference type="Pfam" id="PF08543">
    <property type="entry name" value="Phos_pyr_kin"/>
    <property type="match status" value="1"/>
</dbReference>
<dbReference type="STRING" id="1420851.AU255_05855"/>
<comment type="caution">
    <text evidence="4">The sequence shown here is derived from an EMBL/GenBank/DDBJ whole genome shotgun (WGS) entry which is preliminary data.</text>
</comment>
<keyword evidence="5" id="KW-1185">Reference proteome</keyword>
<dbReference type="InterPro" id="IPR013749">
    <property type="entry name" value="PM/HMP-P_kinase-1"/>
</dbReference>
<evidence type="ECO:0000259" key="3">
    <source>
        <dbReference type="Pfam" id="PF08543"/>
    </source>
</evidence>
<dbReference type="InterPro" id="IPR004399">
    <property type="entry name" value="HMP/HMP-P_kinase_dom"/>
</dbReference>
<evidence type="ECO:0000256" key="2">
    <source>
        <dbReference type="ARBA" id="ARBA00012135"/>
    </source>
</evidence>
<comment type="pathway">
    <text evidence="1">Cofactor biosynthesis; thiamine diphosphate biosynthesis.</text>
</comment>
<dbReference type="PANTHER" id="PTHR20858:SF17">
    <property type="entry name" value="HYDROXYMETHYLPYRIMIDINE_PHOSPHOMETHYLPYRIMIDINE KINASE THI20-RELATED"/>
    <property type="match status" value="1"/>
</dbReference>
<evidence type="ECO:0000313" key="4">
    <source>
        <dbReference type="EMBL" id="OQK17403.1"/>
    </source>
</evidence>
<gene>
    <name evidence="4" type="ORF">AU255_05855</name>
</gene>
<evidence type="ECO:0000256" key="1">
    <source>
        <dbReference type="ARBA" id="ARBA00004948"/>
    </source>
</evidence>
<dbReference type="RefSeq" id="WP_080522012.1">
    <property type="nucleotide sequence ID" value="NZ_LPUF01000001.1"/>
</dbReference>
<dbReference type="EC" id="2.7.1.49" evidence="2"/>
<dbReference type="GO" id="GO:0008902">
    <property type="term" value="F:hydroxymethylpyrimidine kinase activity"/>
    <property type="evidence" value="ECO:0007669"/>
    <property type="project" value="UniProtKB-EC"/>
</dbReference>
<name>A0A1V8M7P6_9GAMM</name>
<evidence type="ECO:0000313" key="5">
    <source>
        <dbReference type="Proteomes" id="UP000191980"/>
    </source>
</evidence>
<dbReference type="CDD" id="cd01169">
    <property type="entry name" value="HMPP_kinase"/>
    <property type="match status" value="1"/>
</dbReference>
<dbReference type="InterPro" id="IPR029056">
    <property type="entry name" value="Ribokinase-like"/>
</dbReference>
<dbReference type="OrthoDB" id="9810880at2"/>
<dbReference type="GO" id="GO:0008972">
    <property type="term" value="F:phosphomethylpyrimidine kinase activity"/>
    <property type="evidence" value="ECO:0007669"/>
    <property type="project" value="InterPro"/>
</dbReference>
<keyword evidence="4" id="KW-0418">Kinase</keyword>